<accession>U4QDY6</accession>
<evidence type="ECO:0000313" key="1">
    <source>
        <dbReference type="EMBL" id="CDI42753.1"/>
    </source>
</evidence>
<reference evidence="1 2" key="1">
    <citation type="submission" date="2013-09" db="EMBL/GenBank/DDBJ databases">
        <title>Draft Genome Sequence of five Lactobacillus helveticus strains CIRM-BIA 101T, 103, 104, 951 and 953 isolated from milk product.</title>
        <authorList>
            <person name="Valence F."/>
            <person name="Chuat V."/>
            <person name="Ma L."/>
            <person name="Creno S."/>
            <person name="Falentin H."/>
            <person name="Lortal S."/>
            <person name="Bizet C."/>
            <person name="Clermont D."/>
            <person name="Loux V."/>
            <person name="Bouchier C."/>
            <person name="Cousin S."/>
        </authorList>
    </citation>
    <scope>NUCLEOTIDE SEQUENCE [LARGE SCALE GENOMIC DNA]</scope>
    <source>
        <strain evidence="1 2">CIRM-BIA 953</strain>
    </source>
</reference>
<sequence length="21" mass="2506">MVKPFGYYKSLAYNKKVNVKK</sequence>
<comment type="caution">
    <text evidence="1">The sequence shown here is derived from an EMBL/GenBank/DDBJ whole genome shotgun (WGS) entry which is preliminary data.</text>
</comment>
<protein>
    <submittedName>
        <fullName evidence="1">Uncharacterized protein</fullName>
    </submittedName>
</protein>
<proteinExistence type="predicted"/>
<dbReference type="Proteomes" id="UP000017243">
    <property type="component" value="Unassembled WGS sequence"/>
</dbReference>
<name>U4QDY6_LACHE</name>
<gene>
    <name evidence="1" type="ORF">LHCIRMBIA953_00764</name>
</gene>
<dbReference type="EMBL" id="CBUH010000120">
    <property type="protein sequence ID" value="CDI42753.1"/>
    <property type="molecule type" value="Genomic_DNA"/>
</dbReference>
<evidence type="ECO:0000313" key="2">
    <source>
        <dbReference type="Proteomes" id="UP000017243"/>
    </source>
</evidence>
<dbReference type="AlphaFoldDB" id="U4QDY6"/>
<organism evidence="1 2">
    <name type="scientific">Lactobacillus helveticus CIRM-BIA 953</name>
    <dbReference type="NCBI Taxonomy" id="1226335"/>
    <lineage>
        <taxon>Bacteria</taxon>
        <taxon>Bacillati</taxon>
        <taxon>Bacillota</taxon>
        <taxon>Bacilli</taxon>
        <taxon>Lactobacillales</taxon>
        <taxon>Lactobacillaceae</taxon>
        <taxon>Lactobacillus</taxon>
    </lineage>
</organism>